<keyword evidence="2" id="KW-0472">Membrane</keyword>
<reference evidence="4" key="1">
    <citation type="submission" date="2023-03" db="EMBL/GenBank/DDBJ databases">
        <title>MT1 and MT2 Draft Genomes of Novel Species.</title>
        <authorList>
            <person name="Venkateswaran K."/>
        </authorList>
    </citation>
    <scope>NUCLEOTIDE SEQUENCE</scope>
    <source>
        <strain evidence="4">F6_3S_P_2</strain>
    </source>
</reference>
<accession>A0ABT8JPM0</accession>
<evidence type="ECO:0000256" key="2">
    <source>
        <dbReference type="SAM" id="Phobius"/>
    </source>
</evidence>
<dbReference type="Pfam" id="PF07423">
    <property type="entry name" value="DUF1510"/>
    <property type="match status" value="1"/>
</dbReference>
<keyword evidence="5" id="KW-1185">Reference proteome</keyword>
<evidence type="ECO:0000259" key="3">
    <source>
        <dbReference type="Pfam" id="PF07423"/>
    </source>
</evidence>
<name>A0ABT8JPM0_9BACL</name>
<keyword evidence="2" id="KW-1133">Transmembrane helix</keyword>
<feature type="compositionally biased region" description="Basic and acidic residues" evidence="1">
    <location>
        <begin position="99"/>
        <end position="111"/>
    </location>
</feature>
<dbReference type="EMBL" id="JAROCC010000004">
    <property type="protein sequence ID" value="MDN4607089.1"/>
    <property type="molecule type" value="Genomic_DNA"/>
</dbReference>
<sequence>MNGNNSNFSRMHRKKRKNRGNQLLNSMIGLVVILILIVGFNIFTNSKDDEGKENIANTETQENIENSNEDGTNDDGESGLPADDEEESNDSESNDDGTDSGKSDNGESDGKDESEDTVTIVPNDEEIVVETIIDASWKPIGTVQTGEHVSIYKEDSVDWEEKKDAIAYATKLPKESLIYWMIKNGGGPQKSIGIVSTRDKSEKFRVYIEWVDGQGWQPVKMDILNTLDFEY</sequence>
<dbReference type="Proteomes" id="UP001175097">
    <property type="component" value="Unassembled WGS sequence"/>
</dbReference>
<gene>
    <name evidence="4" type="ORF">P5G49_06285</name>
</gene>
<keyword evidence="2" id="KW-0812">Transmembrane</keyword>
<feature type="region of interest" description="Disordered" evidence="1">
    <location>
        <begin position="46"/>
        <end position="123"/>
    </location>
</feature>
<dbReference type="RefSeq" id="WP_301242641.1">
    <property type="nucleotide sequence ID" value="NZ_JAROCC010000004.1"/>
</dbReference>
<comment type="caution">
    <text evidence="4">The sequence shown here is derived from an EMBL/GenBank/DDBJ whole genome shotgun (WGS) entry which is preliminary data.</text>
</comment>
<feature type="compositionally biased region" description="Acidic residues" evidence="1">
    <location>
        <begin position="67"/>
        <end position="98"/>
    </location>
</feature>
<protein>
    <submittedName>
        <fullName evidence="4">DUF1510 family protein</fullName>
    </submittedName>
</protein>
<organism evidence="4 5">
    <name type="scientific">Sporosarcina highlanderae</name>
    <dbReference type="NCBI Taxonomy" id="3035916"/>
    <lineage>
        <taxon>Bacteria</taxon>
        <taxon>Bacillati</taxon>
        <taxon>Bacillota</taxon>
        <taxon>Bacilli</taxon>
        <taxon>Bacillales</taxon>
        <taxon>Caryophanaceae</taxon>
        <taxon>Sporosarcina</taxon>
    </lineage>
</organism>
<evidence type="ECO:0000313" key="4">
    <source>
        <dbReference type="EMBL" id="MDN4607089.1"/>
    </source>
</evidence>
<feature type="transmembrane region" description="Helical" evidence="2">
    <location>
        <begin position="21"/>
        <end position="43"/>
    </location>
</feature>
<feature type="compositionally biased region" description="Polar residues" evidence="1">
    <location>
        <begin position="55"/>
        <end position="66"/>
    </location>
</feature>
<evidence type="ECO:0000256" key="1">
    <source>
        <dbReference type="SAM" id="MobiDB-lite"/>
    </source>
</evidence>
<dbReference type="InterPro" id="IPR009988">
    <property type="entry name" value="DUF1510"/>
</dbReference>
<evidence type="ECO:0000313" key="5">
    <source>
        <dbReference type="Proteomes" id="UP001175097"/>
    </source>
</evidence>
<feature type="domain" description="DUF1510" evidence="3">
    <location>
        <begin position="133"/>
        <end position="222"/>
    </location>
</feature>
<proteinExistence type="predicted"/>